<proteinExistence type="predicted"/>
<evidence type="ECO:0000256" key="3">
    <source>
        <dbReference type="ARBA" id="ARBA00022801"/>
    </source>
</evidence>
<dbReference type="Gene3D" id="2.60.420.10">
    <property type="entry name" value="Maltose phosphorylase, domain 3"/>
    <property type="match status" value="1"/>
</dbReference>
<dbReference type="Gene3D" id="2.60.40.10">
    <property type="entry name" value="Immunoglobulins"/>
    <property type="match status" value="1"/>
</dbReference>
<dbReference type="InterPro" id="IPR013737">
    <property type="entry name" value="Bac_rhamnosid_N"/>
</dbReference>
<feature type="domain" description="Alpha-L-rhamnosidase C-terminal" evidence="7">
    <location>
        <begin position="800"/>
        <end position="878"/>
    </location>
</feature>
<evidence type="ECO:0000259" key="5">
    <source>
        <dbReference type="Pfam" id="PF08531"/>
    </source>
</evidence>
<sequence>MTPIRISSVTFEHHPTGFGIGHAKPRISWRFDNEGNEKNWIQDSYEIQFTGPDVAGPDTFTIKSADSVLVPWPWRALASRESVQVRVRAHGVSADDGGNTTTSSTEWSSPTAVETALLDKADWSAKLTASSFKPETKETLRPMMFRKSFSLPENAGAISQARLYITAHGVYEASLNGQRIGDEKMAPGWTGYKERLLYSTFDVTQKLQESKNGANVLGVEVAEGWFAGRLAWDGRRWLWGNRLAFLAQLEVCFKDGSQTFTLTSDNTWKSHHSATVRSEIYDGEDYDPREEVTGWNSDACFDDSAWMATEEIEFPTAELISPDTPPVRVTETVPPVKIFKSASGRTLIDFGQNLVGSLQVHLPSTDNEGHAITFTHAEVLEHDELGTRPLRTAKAIDHVYLSQKQPPTWSPKFTFHGFRYVQVDGWPTNDGMPADGDISALVMHSDMKRTGWFSCSEPLINKLHENVVWSMKGNFFSVPTDCPQRDERLGWTGDIQVFCPSASFLYNTQGFLGSWLEDVLAEQLHENSPGYPGLVVPDVLGDDIGAQSVWHDVTVLTPWDLYTSSGDLELLRKQYPSMKAWVDRGIPRGTNGLWDPNAWQFGDWLDPAAPPNDAAAGRTDVTLVADCYLIRVLDTISTISALLGEAEDTLRYTKDAAKTKLTFGHEYVAPSGLLAGDTQTAYALALRFGLFDSERKVKKAAKRLGHLIQAAKYRIATGFAGTPVITHALSETGNHQMAYRMLLEQGCPSWLYPVTMGATTIWERWDSMLPDGTINPGEMTSFNHYALGSVANWMHEYVGGIAPGSPGWRTIKVKPSPGGTITHADVTYESPYGRISCSWKINDAGDTFNMTLVVPPNTKALVILPSVEEADSREEKNITVGSGMHEFSCSYKAAAWPPPAILKRSTYNPPA</sequence>
<comment type="catalytic activity">
    <reaction evidence="1">
        <text>Hydrolysis of terminal non-reducing alpha-L-rhamnose residues in alpha-L-rhamnosides.</text>
        <dbReference type="EC" id="3.2.1.40"/>
    </reaction>
</comment>
<gene>
    <name evidence="8" type="ORF">SEUCBS140593_006654</name>
</gene>
<dbReference type="EC" id="3.2.1.40" evidence="2"/>
<dbReference type="Proteomes" id="UP001642482">
    <property type="component" value="Unassembled WGS sequence"/>
</dbReference>
<dbReference type="Gene3D" id="1.50.10.10">
    <property type="match status" value="1"/>
</dbReference>
<comment type="caution">
    <text evidence="8">The sequence shown here is derived from an EMBL/GenBank/DDBJ whole genome shotgun (WGS) entry which is preliminary data.</text>
</comment>
<dbReference type="SUPFAM" id="SSF48208">
    <property type="entry name" value="Six-hairpin glycosidases"/>
    <property type="match status" value="1"/>
</dbReference>
<dbReference type="InterPro" id="IPR035396">
    <property type="entry name" value="Bac_rhamnosid6H"/>
</dbReference>
<dbReference type="EMBL" id="CAWUHD010000074">
    <property type="protein sequence ID" value="CAK7227670.1"/>
    <property type="molecule type" value="Genomic_DNA"/>
</dbReference>
<feature type="domain" description="Alpha-L-rhamnosidase six-hairpin glycosidase" evidence="6">
    <location>
        <begin position="448"/>
        <end position="798"/>
    </location>
</feature>
<evidence type="ECO:0000259" key="7">
    <source>
        <dbReference type="Pfam" id="PF17390"/>
    </source>
</evidence>
<evidence type="ECO:0000256" key="1">
    <source>
        <dbReference type="ARBA" id="ARBA00001445"/>
    </source>
</evidence>
<dbReference type="InterPro" id="IPR016007">
    <property type="entry name" value="Alpha_rhamnosid"/>
</dbReference>
<evidence type="ECO:0000259" key="4">
    <source>
        <dbReference type="Pfam" id="PF05592"/>
    </source>
</evidence>
<dbReference type="InterPro" id="IPR008928">
    <property type="entry name" value="6-hairpin_glycosidase_sf"/>
</dbReference>
<keyword evidence="9" id="KW-1185">Reference proteome</keyword>
<evidence type="ECO:0000256" key="2">
    <source>
        <dbReference type="ARBA" id="ARBA00012652"/>
    </source>
</evidence>
<dbReference type="Gene3D" id="2.60.120.260">
    <property type="entry name" value="Galactose-binding domain-like"/>
    <property type="match status" value="2"/>
</dbReference>
<reference evidence="8 9" key="1">
    <citation type="submission" date="2024-01" db="EMBL/GenBank/DDBJ databases">
        <authorList>
            <person name="Allen C."/>
            <person name="Tagirdzhanova G."/>
        </authorList>
    </citation>
    <scope>NUCLEOTIDE SEQUENCE [LARGE SCALE GENOMIC DNA]</scope>
</reference>
<dbReference type="Pfam" id="PF17390">
    <property type="entry name" value="Bac_rhamnosid_C"/>
    <property type="match status" value="1"/>
</dbReference>
<name>A0ABP0C7P0_9PEZI</name>
<dbReference type="Pfam" id="PF25788">
    <property type="entry name" value="Ig_Rha78A_N"/>
    <property type="match status" value="1"/>
</dbReference>
<feature type="domain" description="Alpha-L-rhamnosidase concanavalin-like" evidence="4">
    <location>
        <begin position="341"/>
        <end position="444"/>
    </location>
</feature>
<feature type="domain" description="Bacterial alpha-L-rhamnosidase N-terminal" evidence="5">
    <location>
        <begin position="157"/>
        <end position="331"/>
    </location>
</feature>
<dbReference type="PIRSF" id="PIRSF010631">
    <property type="entry name" value="A-rhamnsds"/>
    <property type="match status" value="1"/>
</dbReference>
<dbReference type="InterPro" id="IPR008902">
    <property type="entry name" value="Rhamnosid_concanavalin"/>
</dbReference>
<evidence type="ECO:0000313" key="9">
    <source>
        <dbReference type="Proteomes" id="UP001642482"/>
    </source>
</evidence>
<dbReference type="PANTHER" id="PTHR33307:SF6">
    <property type="entry name" value="ALPHA-RHAMNOSIDASE (EUROFUNG)-RELATED"/>
    <property type="match status" value="1"/>
</dbReference>
<dbReference type="Pfam" id="PF17389">
    <property type="entry name" value="Bac_rhamnosid6H"/>
    <property type="match status" value="1"/>
</dbReference>
<protein>
    <recommendedName>
        <fullName evidence="2">alpha-L-rhamnosidase</fullName>
        <ecNumber evidence="2">3.2.1.40</ecNumber>
    </recommendedName>
</protein>
<evidence type="ECO:0000259" key="6">
    <source>
        <dbReference type="Pfam" id="PF17389"/>
    </source>
</evidence>
<accession>A0ABP0C7P0</accession>
<organism evidence="8 9">
    <name type="scientific">Sporothrix eucalyptigena</name>
    <dbReference type="NCBI Taxonomy" id="1812306"/>
    <lineage>
        <taxon>Eukaryota</taxon>
        <taxon>Fungi</taxon>
        <taxon>Dikarya</taxon>
        <taxon>Ascomycota</taxon>
        <taxon>Pezizomycotina</taxon>
        <taxon>Sordariomycetes</taxon>
        <taxon>Sordariomycetidae</taxon>
        <taxon>Ophiostomatales</taxon>
        <taxon>Ophiostomataceae</taxon>
        <taxon>Sporothrix</taxon>
    </lineage>
</organism>
<dbReference type="InterPro" id="IPR012341">
    <property type="entry name" value="6hp_glycosidase-like_sf"/>
</dbReference>
<dbReference type="Pfam" id="PF05592">
    <property type="entry name" value="Bac_rhamnosid"/>
    <property type="match status" value="1"/>
</dbReference>
<keyword evidence="3" id="KW-0378">Hydrolase</keyword>
<dbReference type="PANTHER" id="PTHR33307">
    <property type="entry name" value="ALPHA-RHAMNOSIDASE (EUROFUNG)"/>
    <property type="match status" value="1"/>
</dbReference>
<dbReference type="InterPro" id="IPR013783">
    <property type="entry name" value="Ig-like_fold"/>
</dbReference>
<dbReference type="InterPro" id="IPR035398">
    <property type="entry name" value="Bac_rhamnosid_C"/>
</dbReference>
<dbReference type="Pfam" id="PF08531">
    <property type="entry name" value="Bac_rhamnosid_N"/>
    <property type="match status" value="1"/>
</dbReference>
<evidence type="ECO:0000313" key="8">
    <source>
        <dbReference type="EMBL" id="CAK7227670.1"/>
    </source>
</evidence>